<dbReference type="NCBIfam" id="NF047335">
    <property type="entry name" value="T3SS_XAC0095"/>
    <property type="match status" value="1"/>
</dbReference>
<evidence type="ECO:0000259" key="1">
    <source>
        <dbReference type="Pfam" id="PF26642"/>
    </source>
</evidence>
<organism evidence="2 3">
    <name type="scientific">Noviluteimonas caseinilytica</name>
    <dbReference type="NCBI Taxonomy" id="2675101"/>
    <lineage>
        <taxon>Bacteria</taxon>
        <taxon>Pseudomonadati</taxon>
        <taxon>Pseudomonadota</taxon>
        <taxon>Gammaproteobacteria</taxon>
        <taxon>Lysobacterales</taxon>
        <taxon>Lysobacteraceae</taxon>
        <taxon>Noviluteimonas</taxon>
    </lineage>
</organism>
<dbReference type="Pfam" id="PF26642">
    <property type="entry name" value="XAC0095_dom"/>
    <property type="match status" value="1"/>
</dbReference>
<keyword evidence="3" id="KW-1185">Reference proteome</keyword>
<gene>
    <name evidence="2" type="ORF">LYSCAS_20220</name>
</gene>
<sequence>MHDMPRAHETPTVFVIPDHAHLELVQIRDHLRLLTRLTEPGTAASDHDMALRPHAMSWWFSRLSRDIDHILEETYWSAAAASGTAEH</sequence>
<dbReference type="Proteomes" id="UP000681317">
    <property type="component" value="Chromosome"/>
</dbReference>
<proteinExistence type="predicted"/>
<accession>A0ABM7Q6R9</accession>
<evidence type="ECO:0000313" key="3">
    <source>
        <dbReference type="Proteomes" id="UP000681317"/>
    </source>
</evidence>
<reference evidence="2 3" key="1">
    <citation type="submission" date="2021-03" db="EMBL/GenBank/DDBJ databases">
        <title>Complete Genome Sequences of Two Lysobacter Strains Isolated from Sea Water (Lysobacter caseinilyticus) and Soil (Lysobacter helvus) in South Korea.</title>
        <authorList>
            <person name="Watanabe Y."/>
            <person name="Arakawa K."/>
        </authorList>
    </citation>
    <scope>NUCLEOTIDE SEQUENCE [LARGE SCALE GENOMIC DNA]</scope>
    <source>
        <strain evidence="2 3">KVB24</strain>
    </source>
</reference>
<dbReference type="InterPro" id="IPR058099">
    <property type="entry name" value="T3SS_XAC0095_dom"/>
</dbReference>
<dbReference type="EMBL" id="AP024545">
    <property type="protein sequence ID" value="BCT92998.1"/>
    <property type="molecule type" value="Genomic_DNA"/>
</dbReference>
<name>A0ABM7Q6R9_9GAMM</name>
<protein>
    <recommendedName>
        <fullName evidence="1">XAC0095-like domain-containing protein</fullName>
    </recommendedName>
</protein>
<feature type="domain" description="XAC0095-like" evidence="1">
    <location>
        <begin position="14"/>
        <end position="76"/>
    </location>
</feature>
<dbReference type="RefSeq" id="WP_213433947.1">
    <property type="nucleotide sequence ID" value="NZ_AP024545.1"/>
</dbReference>
<evidence type="ECO:0000313" key="2">
    <source>
        <dbReference type="EMBL" id="BCT92998.1"/>
    </source>
</evidence>